<feature type="domain" description="Kinesin motor" evidence="14">
    <location>
        <begin position="4"/>
        <end position="343"/>
    </location>
</feature>
<evidence type="ECO:0000313" key="18">
    <source>
        <dbReference type="Proteomes" id="UP000054097"/>
    </source>
</evidence>
<dbReference type="GO" id="GO:0008017">
    <property type="term" value="F:microtubule binding"/>
    <property type="evidence" value="ECO:0007669"/>
    <property type="project" value="InterPro"/>
</dbReference>
<evidence type="ECO:0000259" key="14">
    <source>
        <dbReference type="PROSITE" id="PS50067"/>
    </source>
</evidence>
<dbReference type="InterPro" id="IPR036961">
    <property type="entry name" value="Kinesin_motor_dom_sf"/>
</dbReference>
<keyword evidence="2" id="KW-0963">Cytoplasm</keyword>
<feature type="coiled-coil region" evidence="12">
    <location>
        <begin position="789"/>
        <end position="910"/>
    </location>
</feature>
<dbReference type="OrthoDB" id="3176171at2759"/>
<dbReference type="InterPro" id="IPR027417">
    <property type="entry name" value="P-loop_NTPase"/>
</dbReference>
<feature type="coiled-coil region" evidence="12">
    <location>
        <begin position="470"/>
        <end position="504"/>
    </location>
</feature>
<feature type="region of interest" description="Disordered" evidence="13">
    <location>
        <begin position="922"/>
        <end position="1013"/>
    </location>
</feature>
<dbReference type="SMART" id="SM00129">
    <property type="entry name" value="KISc"/>
    <property type="match status" value="1"/>
</dbReference>
<keyword evidence="8" id="KW-0505">Motor protein</keyword>
<dbReference type="InterPro" id="IPR027640">
    <property type="entry name" value="Kinesin-like_fam"/>
</dbReference>
<evidence type="ECO:0000256" key="12">
    <source>
        <dbReference type="SAM" id="Coils"/>
    </source>
</evidence>
<dbReference type="InterPro" id="IPR016024">
    <property type="entry name" value="ARM-type_fold"/>
</dbReference>
<keyword evidence="4" id="KW-0677">Repeat</keyword>
<feature type="domain" description="EF-hand" evidence="15">
    <location>
        <begin position="592"/>
        <end position="627"/>
    </location>
</feature>
<keyword evidence="5" id="KW-0547">Nucleotide-binding</keyword>
<dbReference type="HOGENOM" id="CLU_241505_0_0_1"/>
<comment type="subcellular location">
    <subcellularLocation>
        <location evidence="1">Cytoplasm</location>
        <location evidence="1">Cytoskeleton</location>
    </subcellularLocation>
</comment>
<dbReference type="Gene3D" id="3.40.850.10">
    <property type="entry name" value="Kinesin motor domain"/>
    <property type="match status" value="1"/>
</dbReference>
<dbReference type="GO" id="GO:0003777">
    <property type="term" value="F:microtubule motor activity"/>
    <property type="evidence" value="ECO:0007669"/>
    <property type="project" value="InterPro"/>
</dbReference>
<reference evidence="17 18" key="1">
    <citation type="submission" date="2014-04" db="EMBL/GenBank/DDBJ databases">
        <authorList>
            <consortium name="DOE Joint Genome Institute"/>
            <person name="Kuo A."/>
            <person name="Zuccaro A."/>
            <person name="Kohler A."/>
            <person name="Nagy L.G."/>
            <person name="Floudas D."/>
            <person name="Copeland A."/>
            <person name="Barry K.W."/>
            <person name="Cichocki N."/>
            <person name="Veneault-Fourrey C."/>
            <person name="LaButti K."/>
            <person name="Lindquist E.A."/>
            <person name="Lipzen A."/>
            <person name="Lundell T."/>
            <person name="Morin E."/>
            <person name="Murat C."/>
            <person name="Sun H."/>
            <person name="Tunlid A."/>
            <person name="Henrissat B."/>
            <person name="Grigoriev I.V."/>
            <person name="Hibbett D.S."/>
            <person name="Martin F."/>
            <person name="Nordberg H.P."/>
            <person name="Cantor M.N."/>
            <person name="Hua S.X."/>
        </authorList>
    </citation>
    <scope>NUCLEOTIDE SEQUENCE [LARGE SCALE GENOMIC DNA]</scope>
    <source>
        <strain evidence="17 18">MAFF 305830</strain>
    </source>
</reference>
<feature type="region of interest" description="Disordered" evidence="13">
    <location>
        <begin position="1064"/>
        <end position="1125"/>
    </location>
</feature>
<dbReference type="InterPro" id="IPR059182">
    <property type="entry name" value="Khc_C"/>
</dbReference>
<dbReference type="PROSITE" id="PS50222">
    <property type="entry name" value="EF_HAND_2"/>
    <property type="match status" value="1"/>
</dbReference>
<keyword evidence="6" id="KW-0067">ATP-binding</keyword>
<feature type="repeat" description="Pumilio" evidence="11">
    <location>
        <begin position="1465"/>
        <end position="1500"/>
    </location>
</feature>
<dbReference type="GO" id="GO:0005524">
    <property type="term" value="F:ATP binding"/>
    <property type="evidence" value="ECO:0007669"/>
    <property type="project" value="UniProtKB-KW"/>
</dbReference>
<keyword evidence="9" id="KW-0206">Cytoskeleton</keyword>
<dbReference type="SMART" id="SM00025">
    <property type="entry name" value="Pumilio"/>
    <property type="match status" value="6"/>
</dbReference>
<dbReference type="Pfam" id="PF00225">
    <property type="entry name" value="Kinesin"/>
    <property type="match status" value="1"/>
</dbReference>
<dbReference type="PRINTS" id="PR00380">
    <property type="entry name" value="KINESINHEAVY"/>
</dbReference>
<keyword evidence="3" id="KW-0493">Microtubule</keyword>
<dbReference type="SUPFAM" id="SSF52540">
    <property type="entry name" value="P-loop containing nucleoside triphosphate hydrolases"/>
    <property type="match status" value="1"/>
</dbReference>
<evidence type="ECO:0000256" key="3">
    <source>
        <dbReference type="ARBA" id="ARBA00022701"/>
    </source>
</evidence>
<evidence type="ECO:0000256" key="10">
    <source>
        <dbReference type="PROSITE-ProRule" id="PRU00283"/>
    </source>
</evidence>
<feature type="repeat" description="Pumilio" evidence="11">
    <location>
        <begin position="1537"/>
        <end position="1572"/>
    </location>
</feature>
<dbReference type="PROSITE" id="PS50067">
    <property type="entry name" value="KINESIN_MOTOR_2"/>
    <property type="match status" value="1"/>
</dbReference>
<dbReference type="PROSITE" id="PS50302">
    <property type="entry name" value="PUM"/>
    <property type="match status" value="5"/>
</dbReference>
<evidence type="ECO:0008006" key="19">
    <source>
        <dbReference type="Google" id="ProtNLM"/>
    </source>
</evidence>
<feature type="region of interest" description="Disordered" evidence="13">
    <location>
        <begin position="1656"/>
        <end position="1680"/>
    </location>
</feature>
<feature type="compositionally biased region" description="Polar residues" evidence="13">
    <location>
        <begin position="962"/>
        <end position="990"/>
    </location>
</feature>
<dbReference type="InterPro" id="IPR001313">
    <property type="entry name" value="Pumilio_RNA-bd_rpt"/>
</dbReference>
<evidence type="ECO:0000256" key="1">
    <source>
        <dbReference type="ARBA" id="ARBA00004245"/>
    </source>
</evidence>
<evidence type="ECO:0000256" key="9">
    <source>
        <dbReference type="ARBA" id="ARBA00023212"/>
    </source>
</evidence>
<evidence type="ECO:0000256" key="13">
    <source>
        <dbReference type="SAM" id="MobiDB-lite"/>
    </source>
</evidence>
<evidence type="ECO:0000256" key="6">
    <source>
        <dbReference type="ARBA" id="ARBA00022840"/>
    </source>
</evidence>
<feature type="domain" description="PUM-HD" evidence="16">
    <location>
        <begin position="1298"/>
        <end position="1645"/>
    </location>
</feature>
<evidence type="ECO:0000256" key="5">
    <source>
        <dbReference type="ARBA" id="ARBA00022741"/>
    </source>
</evidence>
<dbReference type="GO" id="GO:0005874">
    <property type="term" value="C:microtubule"/>
    <property type="evidence" value="ECO:0007669"/>
    <property type="project" value="UniProtKB-KW"/>
</dbReference>
<protein>
    <recommendedName>
        <fullName evidence="19">Kinesin motor domain-containing protein</fullName>
    </recommendedName>
</protein>
<evidence type="ECO:0000256" key="11">
    <source>
        <dbReference type="PROSITE-ProRule" id="PRU00317"/>
    </source>
</evidence>
<feature type="compositionally biased region" description="Polar residues" evidence="13">
    <location>
        <begin position="405"/>
        <end position="423"/>
    </location>
</feature>
<evidence type="ECO:0000259" key="15">
    <source>
        <dbReference type="PROSITE" id="PS50222"/>
    </source>
</evidence>
<dbReference type="InterPro" id="IPR001752">
    <property type="entry name" value="Kinesin_motor_dom"/>
</dbReference>
<evidence type="ECO:0000256" key="7">
    <source>
        <dbReference type="ARBA" id="ARBA00023054"/>
    </source>
</evidence>
<proteinExistence type="inferred from homology"/>
<reference evidence="18" key="2">
    <citation type="submission" date="2015-01" db="EMBL/GenBank/DDBJ databases">
        <title>Evolutionary Origins and Diversification of the Mycorrhizal Mutualists.</title>
        <authorList>
            <consortium name="DOE Joint Genome Institute"/>
            <consortium name="Mycorrhizal Genomics Consortium"/>
            <person name="Kohler A."/>
            <person name="Kuo A."/>
            <person name="Nagy L.G."/>
            <person name="Floudas D."/>
            <person name="Copeland A."/>
            <person name="Barry K.W."/>
            <person name="Cichocki N."/>
            <person name="Veneault-Fourrey C."/>
            <person name="LaButti K."/>
            <person name="Lindquist E.A."/>
            <person name="Lipzen A."/>
            <person name="Lundell T."/>
            <person name="Morin E."/>
            <person name="Murat C."/>
            <person name="Riley R."/>
            <person name="Ohm R."/>
            <person name="Sun H."/>
            <person name="Tunlid A."/>
            <person name="Henrissat B."/>
            <person name="Grigoriev I.V."/>
            <person name="Hibbett D.S."/>
            <person name="Martin F."/>
        </authorList>
    </citation>
    <scope>NUCLEOTIDE SEQUENCE [LARGE SCALE GENOMIC DNA]</scope>
    <source>
        <strain evidence="18">MAFF 305830</strain>
    </source>
</reference>
<dbReference type="Proteomes" id="UP000054097">
    <property type="component" value="Unassembled WGS sequence"/>
</dbReference>
<keyword evidence="18" id="KW-1185">Reference proteome</keyword>
<sequence length="1680" mass="185964">MSNNIKVVCRFRPQNSIENREGGEIVVSFDESFKTVQLKSAQLSQGPEKDGFNFDRVFPMGTKQVEVFDYGVKGIVKDVLDGYNGTVTCILLSFSIQILTFEIGPCLPMDRQGADIDSEELKGIIPRITEQIFASIAESDPNLEYLVKVSYMEIYLERIRDLLAPQNDNLQVHEEKNKGVYVKGLSDYYVSNTKEVYEIMRQGGASRVVTATNMNAESSRSHSIFLISINQKNTDSGAVKTGNLYLVDLAGSEKVGKTGATGQTLEEAKKINKSLSALGMVINALTDGKSAHIPYRDSKLTRILQESLGGNSRTTLIINCSPSSYNEAETLGTLRFGIRAKSIKNSARINAELSPAELKNLLKKSQASNATFQAYIAALEAELGVWRSGGFVDQADWATPDKAATGTTAPKRPSSTASSTPGRSMTPVIPALQDLRNDLESRPQTPTVVGLDKDERDEFLRRENELSDLLGEKETALKTHQKLVAEIKEELAFLKEQEASTSRENKAMSSQLNELRLQLERLGYDSKESAIAMDILKEQNTDLTNDLEELRKTIAELRSTQKDASAEDKEKKKAEKMAMMMAKFDAQGAFSEKEDQLRATLAKLDSEASGNLSADDLTVLRRQLGEQQTFMRETLDRLAQTQEENEHIARRRDELEQRIQTLEVEYEELLEKTIHDEAKNNDGAQSMQELKAKLEAQYVARQQAHAGEIQDLKQQIELKNNEVRSLTSTIDGLKGVNEELKRAFAVTSAGIEGGKNLAESAQDLERTRKAIAVQLAEFDGVKKSLMRDLQNRCEKVVELEIQLDDIKEQYSTVIRNSNAKAQSKKMAFLERNLEQLTLVQKQLVDQNSSLKKEAGIAERKLLARNERIQNLEALLQDADRRLAIQNQKFENQLQAVKERLEQARSQKNANVTSLNFGRIAKPLRGGGAASSGPPPAPSTGAGYGMSGGSGAHMATQALMAPHSTSNSPMGSPTTSSHKKAGSTTSQGHTSRSAKRKSWQTSEVPHFGIPWTGTANSNLWESIPAPWSSEAVAADVTALTPQNDSNGGSNFIVQDDHLHPNVYEDPLHKYSPASSTRNSVQSVPNTTPSLMGSQDSPMEHGGLISAHGPAHYNPGPHHPSGAFHGQVQGYPQLTIQTSQLSQPQSPPGTYGAHYQPHQRHAYPPSRDYRYSYGQGYTSPTQAVAPSNIYSPVLQHPHNVTHDYFRHPTAPLYFPEYLTSPTSAAPSGPAGLLFGGMHQPVGWTGPAAAPSTGRSQPHAGAMHLRWQSDQLQNRHYPSVMTAMRPISGAQMPPIAHFIAQPNKQAVPLPPKSVTLPVRGRHSSTPARLPATTSANHPINHVIGRNNRRDQRESTSVARSAVLEDFRNNRNKRWDLKVLQKLCELGTPAERSAVANILEGNLLALSLNMYGCRVLQKMIDFLSAEEQARWVAELNGHILQCVKDANGNHVIQKFLESPLSDRSFFVATFKNHVYELATHAYGCRVLQRCFEHVEPDLVRPLLNELHLRTLNLMQDQYGNYVIQFILEKGSVHDRDRVIQNLTGYMLPMSKHKFASNVCEKALQAANTEQRRGLIEEISLMRPDGMNPIITMIKDQYANYVLQRALQIAEEPKPLDGVLIALRPQLLAMRRHSSTSPFTKHISSIERILRERDIDINAKEYSSPVSANSDSTTTPTLETAPPGV</sequence>
<dbReference type="CDD" id="cd01369">
    <property type="entry name" value="KISc_KHC_KIF5"/>
    <property type="match status" value="1"/>
</dbReference>
<dbReference type="GO" id="GO:0007018">
    <property type="term" value="P:microtubule-based movement"/>
    <property type="evidence" value="ECO:0007669"/>
    <property type="project" value="InterPro"/>
</dbReference>
<comment type="similarity">
    <text evidence="10">Belongs to the TRAFAC class myosin-kinesin ATPase superfamily. Kinesin family.</text>
</comment>
<keyword evidence="7 12" id="KW-0175">Coiled coil</keyword>
<feature type="coiled-coil region" evidence="12">
    <location>
        <begin position="631"/>
        <end position="672"/>
    </location>
</feature>
<feature type="compositionally biased region" description="Polar residues" evidence="13">
    <location>
        <begin position="1320"/>
        <end position="1334"/>
    </location>
</feature>
<feature type="coiled-coil region" evidence="12">
    <location>
        <begin position="533"/>
        <end position="577"/>
    </location>
</feature>
<dbReference type="InterPro" id="IPR002048">
    <property type="entry name" value="EF_hand_dom"/>
</dbReference>
<dbReference type="Pfam" id="PF00806">
    <property type="entry name" value="PUF"/>
    <property type="match status" value="6"/>
</dbReference>
<organism evidence="17 18">
    <name type="scientific">Serendipita vermifera MAFF 305830</name>
    <dbReference type="NCBI Taxonomy" id="933852"/>
    <lineage>
        <taxon>Eukaryota</taxon>
        <taxon>Fungi</taxon>
        <taxon>Dikarya</taxon>
        <taxon>Basidiomycota</taxon>
        <taxon>Agaricomycotina</taxon>
        <taxon>Agaricomycetes</taxon>
        <taxon>Sebacinales</taxon>
        <taxon>Serendipitaceae</taxon>
        <taxon>Serendipita</taxon>
    </lineage>
</organism>
<dbReference type="GO" id="GO:0003723">
    <property type="term" value="F:RNA binding"/>
    <property type="evidence" value="ECO:0007669"/>
    <property type="project" value="InterPro"/>
</dbReference>
<dbReference type="SUPFAM" id="SSF48371">
    <property type="entry name" value="ARM repeat"/>
    <property type="match status" value="1"/>
</dbReference>
<gene>
    <name evidence="17" type="ORF">M408DRAFT_23226</name>
</gene>
<dbReference type="InterPro" id="IPR033712">
    <property type="entry name" value="Pumilio_RNA-bd"/>
</dbReference>
<feature type="repeat" description="Pumilio" evidence="11">
    <location>
        <begin position="1575"/>
        <end position="1617"/>
    </location>
</feature>
<dbReference type="GO" id="GO:0005509">
    <property type="term" value="F:calcium ion binding"/>
    <property type="evidence" value="ECO:0007669"/>
    <property type="project" value="InterPro"/>
</dbReference>
<evidence type="ECO:0000313" key="17">
    <source>
        <dbReference type="EMBL" id="KIM29010.1"/>
    </source>
</evidence>
<dbReference type="STRING" id="933852.A0A0C3AWW1"/>
<name>A0A0C3AWW1_SERVB</name>
<dbReference type="CDD" id="cd07920">
    <property type="entry name" value="Pumilio"/>
    <property type="match status" value="1"/>
</dbReference>
<accession>A0A0C3AWW1</accession>
<dbReference type="PANTHER" id="PTHR47968:SF75">
    <property type="entry name" value="CENTROMERE-ASSOCIATED PROTEIN E"/>
    <property type="match status" value="1"/>
</dbReference>
<dbReference type="CDD" id="cd23649">
    <property type="entry name" value="Khc_CBD_cc"/>
    <property type="match status" value="1"/>
</dbReference>
<dbReference type="PROSITE" id="PS50303">
    <property type="entry name" value="PUM_HD"/>
    <property type="match status" value="1"/>
</dbReference>
<feature type="region of interest" description="Disordered" evidence="13">
    <location>
        <begin position="1314"/>
        <end position="1353"/>
    </location>
</feature>
<feature type="compositionally biased region" description="Polar residues" evidence="13">
    <location>
        <begin position="1071"/>
        <end position="1095"/>
    </location>
</feature>
<feature type="repeat" description="Pumilio" evidence="11">
    <location>
        <begin position="1501"/>
        <end position="1536"/>
    </location>
</feature>
<evidence type="ECO:0000256" key="4">
    <source>
        <dbReference type="ARBA" id="ARBA00022737"/>
    </source>
</evidence>
<feature type="repeat" description="Pumilio" evidence="11">
    <location>
        <begin position="1393"/>
        <end position="1430"/>
    </location>
</feature>
<comment type="caution">
    <text evidence="10">Lacks conserved residue(s) required for the propagation of feature annotation.</text>
</comment>
<dbReference type="InterPro" id="IPR011989">
    <property type="entry name" value="ARM-like"/>
</dbReference>
<feature type="compositionally biased region" description="Polar residues" evidence="13">
    <location>
        <begin position="1659"/>
        <end position="1673"/>
    </location>
</feature>
<evidence type="ECO:0000256" key="2">
    <source>
        <dbReference type="ARBA" id="ARBA00022490"/>
    </source>
</evidence>
<feature type="region of interest" description="Disordered" evidence="13">
    <location>
        <begin position="401"/>
        <end position="456"/>
    </location>
</feature>
<dbReference type="PANTHER" id="PTHR47968">
    <property type="entry name" value="CENTROMERE PROTEIN E"/>
    <property type="match status" value="1"/>
</dbReference>
<dbReference type="InterPro" id="IPR033133">
    <property type="entry name" value="PUM-HD"/>
</dbReference>
<dbReference type="FunFam" id="3.40.850.10:FF:000031">
    <property type="entry name" value="Kinesin-like protein"/>
    <property type="match status" value="1"/>
</dbReference>
<evidence type="ECO:0000259" key="16">
    <source>
        <dbReference type="PROSITE" id="PS50303"/>
    </source>
</evidence>
<dbReference type="EMBL" id="KN824290">
    <property type="protein sequence ID" value="KIM29010.1"/>
    <property type="molecule type" value="Genomic_DNA"/>
</dbReference>
<feature type="region of interest" description="Disordered" evidence="13">
    <location>
        <begin position="1137"/>
        <end position="1163"/>
    </location>
</feature>
<feature type="coiled-coil region" evidence="12">
    <location>
        <begin position="702"/>
        <end position="729"/>
    </location>
</feature>
<evidence type="ECO:0000256" key="8">
    <source>
        <dbReference type="ARBA" id="ARBA00023175"/>
    </source>
</evidence>
<feature type="compositionally biased region" description="Gly residues" evidence="13">
    <location>
        <begin position="941"/>
        <end position="950"/>
    </location>
</feature>
<dbReference type="Gene3D" id="1.25.10.10">
    <property type="entry name" value="Leucine-rich Repeat Variant"/>
    <property type="match status" value="1"/>
</dbReference>